<accession>A0A2J0QAG0</accession>
<gene>
    <name evidence="1" type="ORF">COV29_02940</name>
</gene>
<dbReference type="AlphaFoldDB" id="A0A2J0QAG0"/>
<dbReference type="Proteomes" id="UP000228496">
    <property type="component" value="Unassembled WGS sequence"/>
</dbReference>
<proteinExistence type="predicted"/>
<dbReference type="EMBL" id="PCXQ01000005">
    <property type="protein sequence ID" value="PJE50666.1"/>
    <property type="molecule type" value="Genomic_DNA"/>
</dbReference>
<organism evidence="1 2">
    <name type="scientific">Candidatus Yanofskybacteria bacterium CG10_big_fil_rev_8_21_14_0_10_36_16</name>
    <dbReference type="NCBI Taxonomy" id="1975096"/>
    <lineage>
        <taxon>Bacteria</taxon>
        <taxon>Candidatus Yanofskyibacteriota</taxon>
    </lineage>
</organism>
<reference evidence="1 2" key="1">
    <citation type="submission" date="2017-09" db="EMBL/GenBank/DDBJ databases">
        <title>Depth-based differentiation of microbial function through sediment-hosted aquifers and enrichment of novel symbionts in the deep terrestrial subsurface.</title>
        <authorList>
            <person name="Probst A.J."/>
            <person name="Ladd B."/>
            <person name="Jarett J.K."/>
            <person name="Geller-Mcgrath D.E."/>
            <person name="Sieber C.M."/>
            <person name="Emerson J.B."/>
            <person name="Anantharaman K."/>
            <person name="Thomas B.C."/>
            <person name="Malmstrom R."/>
            <person name="Stieglmeier M."/>
            <person name="Klingl A."/>
            <person name="Woyke T."/>
            <person name="Ryan C.M."/>
            <person name="Banfield J.F."/>
        </authorList>
    </citation>
    <scope>NUCLEOTIDE SEQUENCE [LARGE SCALE GENOMIC DNA]</scope>
    <source>
        <strain evidence="1">CG10_big_fil_rev_8_21_14_0_10_36_16</strain>
    </source>
</reference>
<comment type="caution">
    <text evidence="1">The sequence shown here is derived from an EMBL/GenBank/DDBJ whole genome shotgun (WGS) entry which is preliminary data.</text>
</comment>
<name>A0A2J0QAG0_9BACT</name>
<sequence length="132" mass="15239">MQPTPNETKILELANEITDILNSSRYLHYIILAEQKCTCCNPSLTKFFILDKDNGWVKRAENSRAQHHEHREAEVDDLAFAIREFQEVNYGERDTAPKKSSTEEEALIRSLQKGKTFLLEYNKLPSLIKISA</sequence>
<evidence type="ECO:0000313" key="1">
    <source>
        <dbReference type="EMBL" id="PJE50666.1"/>
    </source>
</evidence>
<evidence type="ECO:0000313" key="2">
    <source>
        <dbReference type="Proteomes" id="UP000228496"/>
    </source>
</evidence>
<protein>
    <submittedName>
        <fullName evidence="1">Uncharacterized protein</fullName>
    </submittedName>
</protein>